<dbReference type="eggNOG" id="KOG3369">
    <property type="taxonomic scope" value="Eukaryota"/>
</dbReference>
<dbReference type="GO" id="GO:0005783">
    <property type="term" value="C:endoplasmic reticulum"/>
    <property type="evidence" value="ECO:0007669"/>
    <property type="project" value="UniProtKB-SubCell"/>
</dbReference>
<dbReference type="PANTHER" id="PTHR23249:SF15">
    <property type="entry name" value="TRAFFICKING PROTEIN PARTICLE COMPLEX SUBUNIT 4"/>
    <property type="match status" value="1"/>
</dbReference>
<comment type="similarity">
    <text evidence="6">Belongs to the TRAPP small subunits family. TRAPPC4 subfamily.</text>
</comment>
<keyword evidence="3 7" id="KW-0256">Endoplasmic reticulum</keyword>
<organism evidence="8 9">
    <name type="scientific">Bathycoccus prasinos</name>
    <dbReference type="NCBI Taxonomy" id="41875"/>
    <lineage>
        <taxon>Eukaryota</taxon>
        <taxon>Viridiplantae</taxon>
        <taxon>Chlorophyta</taxon>
        <taxon>Mamiellophyceae</taxon>
        <taxon>Mamiellales</taxon>
        <taxon>Bathycoccaceae</taxon>
        <taxon>Bathycoccus</taxon>
    </lineage>
</organism>
<evidence type="ECO:0000256" key="1">
    <source>
        <dbReference type="ARBA" id="ARBA00004555"/>
    </source>
</evidence>
<dbReference type="EMBL" id="FO082270">
    <property type="protein sequence ID" value="CCO66693.1"/>
    <property type="molecule type" value="Genomic_DNA"/>
</dbReference>
<gene>
    <name evidence="8" type="ORF">Bathy09g03400</name>
</gene>
<evidence type="ECO:0000256" key="6">
    <source>
        <dbReference type="ARBA" id="ARBA00038179"/>
    </source>
</evidence>
<dbReference type="Gene3D" id="3.30.450.70">
    <property type="match status" value="1"/>
</dbReference>
<dbReference type="SMART" id="SM01399">
    <property type="entry name" value="Sybindin"/>
    <property type="match status" value="1"/>
</dbReference>
<dbReference type="OrthoDB" id="246406at2759"/>
<dbReference type="PANTHER" id="PTHR23249">
    <property type="entry name" value="TRAFFICKING PROTEIN PARTICLE COMPLEX SUBUNIT"/>
    <property type="match status" value="1"/>
</dbReference>
<evidence type="ECO:0000256" key="2">
    <source>
        <dbReference type="ARBA" id="ARBA00022448"/>
    </source>
</evidence>
<sequence length="195" mass="21295">MSGRAFDDGSQGEKDVGVDFTGRASFLVSSSSSSSSSSPVFSVWIVNKSGGLIFYKNYSSDKNTLDTNDTLRLASVWHSLHAISRTNSVSPVKKSSGIELLETSTFDLHCFETKTGIKFMVCSMKKAIGVERLLRRVYDVYADFAMKNPFYELEQPIQAELFEERVMIAVKSCRNANSGHYSGGGGGGGYASSLY</sequence>
<keyword evidence="2 7" id="KW-0813">Transport</keyword>
<proteinExistence type="inferred from homology"/>
<dbReference type="RefSeq" id="XP_007511133.1">
    <property type="nucleotide sequence ID" value="XM_007511071.1"/>
</dbReference>
<reference evidence="8 9" key="1">
    <citation type="submission" date="2011-10" db="EMBL/GenBank/DDBJ databases">
        <authorList>
            <person name="Genoscope - CEA"/>
        </authorList>
    </citation>
    <scope>NUCLEOTIDE SEQUENCE [LARGE SCALE GENOMIC DNA]</scope>
    <source>
        <strain evidence="8 9">RCC 1105</strain>
    </source>
</reference>
<name>K8F2Z4_9CHLO</name>
<dbReference type="InterPro" id="IPR011012">
    <property type="entry name" value="Longin-like_dom_sf"/>
</dbReference>
<evidence type="ECO:0000256" key="5">
    <source>
        <dbReference type="ARBA" id="ARBA00023034"/>
    </source>
</evidence>
<evidence type="ECO:0000313" key="9">
    <source>
        <dbReference type="Proteomes" id="UP000198341"/>
    </source>
</evidence>
<dbReference type="GO" id="GO:0006888">
    <property type="term" value="P:endoplasmic reticulum to Golgi vesicle-mediated transport"/>
    <property type="evidence" value="ECO:0007669"/>
    <property type="project" value="UniProtKB-UniRule"/>
</dbReference>
<comment type="subcellular location">
    <subcellularLocation>
        <location evidence="7">Endoplasmic reticulum</location>
    </subcellularLocation>
    <subcellularLocation>
        <location evidence="7">Golgi apparatus</location>
        <location evidence="7">cis-Golgi network</location>
    </subcellularLocation>
    <subcellularLocation>
        <location evidence="1">Golgi apparatus</location>
    </subcellularLocation>
</comment>
<dbReference type="InterPro" id="IPR007233">
    <property type="entry name" value="TRAPPC"/>
</dbReference>
<dbReference type="GO" id="GO:0030008">
    <property type="term" value="C:TRAPP complex"/>
    <property type="evidence" value="ECO:0007669"/>
    <property type="project" value="UniProtKB-UniRule"/>
</dbReference>
<evidence type="ECO:0000256" key="7">
    <source>
        <dbReference type="RuleBase" id="RU366065"/>
    </source>
</evidence>
<keyword evidence="4 7" id="KW-0931">ER-Golgi transport</keyword>
<dbReference type="Pfam" id="PF04099">
    <property type="entry name" value="Sybindin"/>
    <property type="match status" value="1"/>
</dbReference>
<accession>K8F2Z4</accession>
<evidence type="ECO:0000256" key="3">
    <source>
        <dbReference type="ARBA" id="ARBA00022824"/>
    </source>
</evidence>
<dbReference type="STRING" id="41875.K8F2Z4"/>
<dbReference type="GeneID" id="19013847"/>
<protein>
    <recommendedName>
        <fullName evidence="7">Trafficking protein particle complex subunit</fullName>
    </recommendedName>
</protein>
<dbReference type="AlphaFoldDB" id="K8F2Z4"/>
<dbReference type="CDD" id="cd14856">
    <property type="entry name" value="TRAPPC4_synbindin"/>
    <property type="match status" value="1"/>
</dbReference>
<evidence type="ECO:0000313" key="8">
    <source>
        <dbReference type="EMBL" id="CCO66693.1"/>
    </source>
</evidence>
<dbReference type="Proteomes" id="UP000198341">
    <property type="component" value="Chromosome 9"/>
</dbReference>
<dbReference type="KEGG" id="bpg:Bathy09g03400"/>
<comment type="subunit">
    <text evidence="7">Part of the multisubunit transport protein particle (TRAPP) complex.</text>
</comment>
<keyword evidence="5 7" id="KW-0333">Golgi apparatus</keyword>
<dbReference type="GO" id="GO:0005794">
    <property type="term" value="C:Golgi apparatus"/>
    <property type="evidence" value="ECO:0007669"/>
    <property type="project" value="UniProtKB-SubCell"/>
</dbReference>
<dbReference type="SUPFAM" id="SSF64356">
    <property type="entry name" value="SNARE-like"/>
    <property type="match status" value="1"/>
</dbReference>
<evidence type="ECO:0000256" key="4">
    <source>
        <dbReference type="ARBA" id="ARBA00022892"/>
    </source>
</evidence>
<keyword evidence="9" id="KW-1185">Reference proteome</keyword>